<dbReference type="RefSeq" id="WP_039001355.1">
    <property type="nucleotide sequence ID" value="NZ_CP014327.1"/>
</dbReference>
<dbReference type="OrthoDB" id="7865588at2"/>
<evidence type="ECO:0000313" key="3">
    <source>
        <dbReference type="Proteomes" id="UP000070371"/>
    </source>
</evidence>
<proteinExistence type="predicted"/>
<evidence type="ECO:0000313" key="2">
    <source>
        <dbReference type="EMBL" id="AML51502.1"/>
    </source>
</evidence>
<gene>
    <name evidence="2" type="ORF">RC74_09735</name>
</gene>
<dbReference type="Proteomes" id="UP000070371">
    <property type="component" value="Chromosome"/>
</dbReference>
<keyword evidence="3" id="KW-1185">Reference proteome</keyword>
<sequence>MDRKTETSKKTPDAFDPLAAFRPLTPVSWMGTTWFENLASLGNEITSFVAERIKEDVQTQHALLHCKSISEAQRVQAQFMQKAFDQYQVETGKLIEMSGEMAVKARPNQSSKN</sequence>
<reference evidence="2 3" key="1">
    <citation type="submission" date="2016-02" db="EMBL/GenBank/DDBJ databases">
        <title>Complete genome sequence of Halocynthiibacter arcticus PAMC 20958t from arctic marine sediment.</title>
        <authorList>
            <person name="Lee Y.M."/>
            <person name="Baek K."/>
            <person name="Lee H.K."/>
            <person name="Shin S.C."/>
        </authorList>
    </citation>
    <scope>NUCLEOTIDE SEQUENCE [LARGE SCALE GENOMIC DNA]</scope>
    <source>
        <strain evidence="2">PAMC 20958</strain>
    </source>
</reference>
<dbReference type="EMBL" id="CP014327">
    <property type="protein sequence ID" value="AML51502.1"/>
    <property type="molecule type" value="Genomic_DNA"/>
</dbReference>
<name>A0A126UZK4_9RHOB</name>
<evidence type="ECO:0000259" key="1">
    <source>
        <dbReference type="Pfam" id="PF09361"/>
    </source>
</evidence>
<accession>A0A126UZK4</accession>
<protein>
    <recommendedName>
        <fullName evidence="1">Phasin domain-containing protein</fullName>
    </recommendedName>
</protein>
<organism evidence="2 3">
    <name type="scientific">Falsihalocynthiibacter arcticus</name>
    <dbReference type="NCBI Taxonomy" id="1579316"/>
    <lineage>
        <taxon>Bacteria</taxon>
        <taxon>Pseudomonadati</taxon>
        <taxon>Pseudomonadota</taxon>
        <taxon>Alphaproteobacteria</taxon>
        <taxon>Rhodobacterales</taxon>
        <taxon>Roseobacteraceae</taxon>
        <taxon>Falsihalocynthiibacter</taxon>
    </lineage>
</organism>
<dbReference type="KEGG" id="hat:RC74_09735"/>
<dbReference type="InterPro" id="IPR018968">
    <property type="entry name" value="Phasin"/>
</dbReference>
<dbReference type="Pfam" id="PF09361">
    <property type="entry name" value="Phasin_2"/>
    <property type="match status" value="1"/>
</dbReference>
<feature type="domain" description="Phasin" evidence="1">
    <location>
        <begin position="27"/>
        <end position="104"/>
    </location>
</feature>
<dbReference type="STRING" id="1579316.RC74_09735"/>
<dbReference type="AlphaFoldDB" id="A0A126UZK4"/>